<organism evidence="1">
    <name type="scientific">Lichtheimia ramosa</name>
    <dbReference type="NCBI Taxonomy" id="688394"/>
    <lineage>
        <taxon>Eukaryota</taxon>
        <taxon>Fungi</taxon>
        <taxon>Fungi incertae sedis</taxon>
        <taxon>Mucoromycota</taxon>
        <taxon>Mucoromycotina</taxon>
        <taxon>Mucoromycetes</taxon>
        <taxon>Mucorales</taxon>
        <taxon>Lichtheimiaceae</taxon>
        <taxon>Lichtheimia</taxon>
    </lineage>
</organism>
<name>A0A077WGA0_9FUNG</name>
<evidence type="ECO:0008006" key="2">
    <source>
        <dbReference type="Google" id="ProtNLM"/>
    </source>
</evidence>
<dbReference type="SUPFAM" id="SSF48452">
    <property type="entry name" value="TPR-like"/>
    <property type="match status" value="1"/>
</dbReference>
<dbReference type="InterPro" id="IPR011990">
    <property type="entry name" value="TPR-like_helical_dom_sf"/>
</dbReference>
<sequence>MDTSILSIPTITSYHQQGDNAISTATEEIDQLACQLMDKLDGRATALANGAQFELALRDAAFIRTLAPRSSLGYLTAGYIYRQQGYQQEAVAMYDQGLVNVPASDVCYTNLQLERADAANAASKRIDFITQLPLELVTAEILPLVFKHTLLQPDTPCPYLYVSRAWQHIILQSNALDFYIDRHECTLPDHDDQLARFAAHVKSLTIDECELYEDEDEDRRYTLPPILEYYQFQSLTHLKIGYSIDEEQNVMLITQSLGHTLKHLELFNWDILEIGVALGFVLDHCPNLTSLVLRNSEIHPLSSDYAKLQHLNIWSHRDSHPEPESTIASILSHMPSLLCFTVTPIPEGTQYISSIQDYCRDMKHLALGNWRELEGGSQHGHGLQKLSFGNRTWEGTYDADAMIQLLLDNHQSINELFFMGRTTYTRLDHHTTITFDRLKDFHLYASNDALVQLGKSFIHRFSHLCNLYIDLQTDNDCDIFDAMKGLSCLQHIHVENVRPESQSFDNLLRHHVQLGPHSSLKELVVYFTADMWDSPWFCAIAALPNLQRLETIIHFAQMPPSYLTMMDILAKGCASLTYLKLHCSDHIMPEGAIAKWKNHPTIQRLRVHAESISDSDILSVISIPNLKHFIFKAPVQQHIVQVLQQRIAQVEKRSV</sequence>
<dbReference type="InterPro" id="IPR032675">
    <property type="entry name" value="LRR_dom_sf"/>
</dbReference>
<proteinExistence type="predicted"/>
<dbReference type="AlphaFoldDB" id="A0A077WGA0"/>
<dbReference type="SUPFAM" id="SSF52047">
    <property type="entry name" value="RNI-like"/>
    <property type="match status" value="2"/>
</dbReference>
<reference evidence="1" key="1">
    <citation type="journal article" date="2014" name="Genome Announc.">
        <title>De novo whole-genome sequence and genome annotation of Lichtheimia ramosa.</title>
        <authorList>
            <person name="Linde J."/>
            <person name="Schwartze V."/>
            <person name="Binder U."/>
            <person name="Lass-Florl C."/>
            <person name="Voigt K."/>
            <person name="Horn F."/>
        </authorList>
    </citation>
    <scope>NUCLEOTIDE SEQUENCE</scope>
    <source>
        <strain evidence="1">JMRC FSU:6197</strain>
    </source>
</reference>
<protein>
    <recommendedName>
        <fullName evidence="2">F-box domain-containing protein</fullName>
    </recommendedName>
</protein>
<accession>A0A077WGA0</accession>
<evidence type="ECO:0000313" key="1">
    <source>
        <dbReference type="EMBL" id="CDS06425.1"/>
    </source>
</evidence>
<dbReference type="Gene3D" id="3.80.10.10">
    <property type="entry name" value="Ribonuclease Inhibitor"/>
    <property type="match status" value="1"/>
</dbReference>
<dbReference type="EMBL" id="LK023320">
    <property type="protein sequence ID" value="CDS06425.1"/>
    <property type="molecule type" value="Genomic_DNA"/>
</dbReference>
<gene>
    <name evidence="1" type="ORF">LRAMOSA08953</name>
</gene>